<dbReference type="Gene3D" id="4.10.1000.10">
    <property type="entry name" value="Zinc finger, CCCH-type"/>
    <property type="match status" value="1"/>
</dbReference>
<feature type="compositionally biased region" description="Polar residues" evidence="5">
    <location>
        <begin position="284"/>
        <end position="297"/>
    </location>
</feature>
<feature type="region of interest" description="Disordered" evidence="5">
    <location>
        <begin position="259"/>
        <end position="308"/>
    </location>
</feature>
<dbReference type="Pfam" id="PF18044">
    <property type="entry name" value="zf-CCCH_4"/>
    <property type="match status" value="1"/>
</dbReference>
<protein>
    <recommendedName>
        <fullName evidence="6">C3H1-type domain-containing protein</fullName>
    </recommendedName>
</protein>
<dbReference type="SUPFAM" id="SSF90229">
    <property type="entry name" value="CCCH zinc finger"/>
    <property type="match status" value="1"/>
</dbReference>
<feature type="domain" description="C3H1-type" evidence="6">
    <location>
        <begin position="328"/>
        <end position="354"/>
    </location>
</feature>
<keyword evidence="3 4" id="KW-0862">Zinc</keyword>
<evidence type="ECO:0000256" key="4">
    <source>
        <dbReference type="PROSITE-ProRule" id="PRU00723"/>
    </source>
</evidence>
<dbReference type="PRINTS" id="PR00081">
    <property type="entry name" value="GDHRDH"/>
</dbReference>
<proteinExistence type="predicted"/>
<dbReference type="InterPro" id="IPR036291">
    <property type="entry name" value="NAD(P)-bd_dom_sf"/>
</dbReference>
<dbReference type="VEuPathDB" id="VectorBase:LOC119175042"/>
<evidence type="ECO:0000313" key="7">
    <source>
        <dbReference type="EMBL" id="KAH8042194.1"/>
    </source>
</evidence>
<dbReference type="InterPro" id="IPR053011">
    <property type="entry name" value="SDR_family_member_7"/>
</dbReference>
<reference evidence="7" key="1">
    <citation type="journal article" date="2020" name="Cell">
        <title>Large-Scale Comparative Analyses of Tick Genomes Elucidate Their Genetic Diversity and Vector Capacities.</title>
        <authorList>
            <consortium name="Tick Genome and Microbiome Consortium (TIGMIC)"/>
            <person name="Jia N."/>
            <person name="Wang J."/>
            <person name="Shi W."/>
            <person name="Du L."/>
            <person name="Sun Y."/>
            <person name="Zhan W."/>
            <person name="Jiang J.F."/>
            <person name="Wang Q."/>
            <person name="Zhang B."/>
            <person name="Ji P."/>
            <person name="Bell-Sakyi L."/>
            <person name="Cui X.M."/>
            <person name="Yuan T.T."/>
            <person name="Jiang B.G."/>
            <person name="Yang W.F."/>
            <person name="Lam T.T."/>
            <person name="Chang Q.C."/>
            <person name="Ding S.J."/>
            <person name="Wang X.J."/>
            <person name="Zhu J.G."/>
            <person name="Ruan X.D."/>
            <person name="Zhao L."/>
            <person name="Wei J.T."/>
            <person name="Ye R.Z."/>
            <person name="Que T.C."/>
            <person name="Du C.H."/>
            <person name="Zhou Y.H."/>
            <person name="Cheng J.X."/>
            <person name="Dai P.F."/>
            <person name="Guo W.B."/>
            <person name="Han X.H."/>
            <person name="Huang E.J."/>
            <person name="Li L.F."/>
            <person name="Wei W."/>
            <person name="Gao Y.C."/>
            <person name="Liu J.Z."/>
            <person name="Shao H.Z."/>
            <person name="Wang X."/>
            <person name="Wang C.C."/>
            <person name="Yang T.C."/>
            <person name="Huo Q.B."/>
            <person name="Li W."/>
            <person name="Chen H.Y."/>
            <person name="Chen S.E."/>
            <person name="Zhou L.G."/>
            <person name="Ni X.B."/>
            <person name="Tian J.H."/>
            <person name="Sheng Y."/>
            <person name="Liu T."/>
            <person name="Pan Y.S."/>
            <person name="Xia L.Y."/>
            <person name="Li J."/>
            <person name="Zhao F."/>
            <person name="Cao W.C."/>
        </authorList>
    </citation>
    <scope>NUCLEOTIDE SEQUENCE</scope>
    <source>
        <strain evidence="7">Rmic-2018</strain>
    </source>
</reference>
<dbReference type="InterPro" id="IPR000571">
    <property type="entry name" value="Znf_CCCH"/>
</dbReference>
<gene>
    <name evidence="7" type="ORF">HPB51_021278</name>
</gene>
<feature type="region of interest" description="Disordered" evidence="5">
    <location>
        <begin position="360"/>
        <end position="420"/>
    </location>
</feature>
<feature type="compositionally biased region" description="Basic residues" evidence="5">
    <location>
        <begin position="408"/>
        <end position="420"/>
    </location>
</feature>
<dbReference type="InterPro" id="IPR041367">
    <property type="entry name" value="Znf-CCCH_4"/>
</dbReference>
<evidence type="ECO:0000256" key="2">
    <source>
        <dbReference type="ARBA" id="ARBA00022771"/>
    </source>
</evidence>
<keyword evidence="2 4" id="KW-0863">Zinc-finger</keyword>
<feature type="zinc finger region" description="C3H1-type" evidence="4">
    <location>
        <begin position="328"/>
        <end position="354"/>
    </location>
</feature>
<dbReference type="PANTHER" id="PTHR44269:SF2">
    <property type="entry name" value="DEHYDROGENASE_REDUCTASE SDR FAMILY MEMBER 7"/>
    <property type="match status" value="1"/>
</dbReference>
<reference evidence="7" key="2">
    <citation type="submission" date="2021-09" db="EMBL/GenBank/DDBJ databases">
        <authorList>
            <person name="Jia N."/>
            <person name="Wang J."/>
            <person name="Shi W."/>
            <person name="Du L."/>
            <person name="Sun Y."/>
            <person name="Zhan W."/>
            <person name="Jiang J."/>
            <person name="Wang Q."/>
            <person name="Zhang B."/>
            <person name="Ji P."/>
            <person name="Sakyi L.B."/>
            <person name="Cui X."/>
            <person name="Yuan T."/>
            <person name="Jiang B."/>
            <person name="Yang W."/>
            <person name="Lam T.T.-Y."/>
            <person name="Chang Q."/>
            <person name="Ding S."/>
            <person name="Wang X."/>
            <person name="Zhu J."/>
            <person name="Ruan X."/>
            <person name="Zhao L."/>
            <person name="Wei J."/>
            <person name="Que T."/>
            <person name="Du C."/>
            <person name="Cheng J."/>
            <person name="Dai P."/>
            <person name="Han X."/>
            <person name="Huang E."/>
            <person name="Gao Y."/>
            <person name="Liu J."/>
            <person name="Shao H."/>
            <person name="Ye R."/>
            <person name="Li L."/>
            <person name="Wei W."/>
            <person name="Wang X."/>
            <person name="Wang C."/>
            <person name="Huo Q."/>
            <person name="Li W."/>
            <person name="Guo W."/>
            <person name="Chen H."/>
            <person name="Chen S."/>
            <person name="Zhou L."/>
            <person name="Zhou L."/>
            <person name="Ni X."/>
            <person name="Tian J."/>
            <person name="Zhou Y."/>
            <person name="Sheng Y."/>
            <person name="Liu T."/>
            <person name="Pan Y."/>
            <person name="Xia L."/>
            <person name="Li J."/>
            <person name="Zhao F."/>
            <person name="Cao W."/>
        </authorList>
    </citation>
    <scope>NUCLEOTIDE SEQUENCE</scope>
    <source>
        <strain evidence="7">Rmic-2018</strain>
        <tissue evidence="7">Larvae</tissue>
    </source>
</reference>
<keyword evidence="1 4" id="KW-0479">Metal-binding</keyword>
<dbReference type="InterPro" id="IPR036855">
    <property type="entry name" value="Znf_CCCH_sf"/>
</dbReference>
<accession>A0A9J6F5V9</accession>
<evidence type="ECO:0000313" key="8">
    <source>
        <dbReference type="Proteomes" id="UP000821866"/>
    </source>
</evidence>
<comment type="caution">
    <text evidence="7">The sequence shown here is derived from an EMBL/GenBank/DDBJ whole genome shotgun (WGS) entry which is preliminary data.</text>
</comment>
<evidence type="ECO:0000256" key="1">
    <source>
        <dbReference type="ARBA" id="ARBA00022723"/>
    </source>
</evidence>
<dbReference type="GO" id="GO:0008270">
    <property type="term" value="F:zinc ion binding"/>
    <property type="evidence" value="ECO:0007669"/>
    <property type="project" value="UniProtKB-KW"/>
</dbReference>
<evidence type="ECO:0000259" key="6">
    <source>
        <dbReference type="PROSITE" id="PS50103"/>
    </source>
</evidence>
<feature type="compositionally biased region" description="Basic and acidic residues" evidence="5">
    <location>
        <begin position="270"/>
        <end position="279"/>
    </location>
</feature>
<name>A0A9J6F5V9_RHIMP</name>
<feature type="compositionally biased region" description="Polar residues" evidence="5">
    <location>
        <begin position="259"/>
        <end position="269"/>
    </location>
</feature>
<dbReference type="AlphaFoldDB" id="A0A9J6F5V9"/>
<organism evidence="7 8">
    <name type="scientific">Rhipicephalus microplus</name>
    <name type="common">Cattle tick</name>
    <name type="synonym">Boophilus microplus</name>
    <dbReference type="NCBI Taxonomy" id="6941"/>
    <lineage>
        <taxon>Eukaryota</taxon>
        <taxon>Metazoa</taxon>
        <taxon>Ecdysozoa</taxon>
        <taxon>Arthropoda</taxon>
        <taxon>Chelicerata</taxon>
        <taxon>Arachnida</taxon>
        <taxon>Acari</taxon>
        <taxon>Parasitiformes</taxon>
        <taxon>Ixodida</taxon>
        <taxon>Ixodoidea</taxon>
        <taxon>Ixodidae</taxon>
        <taxon>Rhipicephalinae</taxon>
        <taxon>Rhipicephalus</taxon>
        <taxon>Boophilus</taxon>
    </lineage>
</organism>
<sequence length="420" mass="45882">MTYYTPDLPREHLFQRPRSSSYLLPLGPSPTSGVALGSTSSLQGKVIWITGASSGIGEWLSYKLAKVGAKLVISGTNRQRLQAVHDRCLELNSHCEVLVLPFNLADISCHADQFKKVLDCYGAVDVLVNNAGICTLKHFEECTIEEDKAMFEVNVFGHVSLTRLVLVNATEAGRKVHIVATSSISGTQGSCVAPVYAATKHAIQDEPAQKVAGVLLPDRCAELMSVAIANKLNTVWICENPVLVLFYWNQYVPGIYQSSDENGDANQVKKQPDKNDRPKLPGPSFQSTNLGSSSVFSNPFREEEDAQSSILERHVKMTTPVSQQTSVNGKQICWNYRKGRCRFGHNCKYVHDSDVVGLSGSMQDPEPAEPEVVATSAAAPCQVGSEATSQKHKKKRPGLSDSVTPSKKAMKFYHKTQGKS</sequence>
<dbReference type="SUPFAM" id="SSF51735">
    <property type="entry name" value="NAD(P)-binding Rossmann-fold domains"/>
    <property type="match status" value="1"/>
</dbReference>
<keyword evidence="8" id="KW-1185">Reference proteome</keyword>
<evidence type="ECO:0000256" key="3">
    <source>
        <dbReference type="ARBA" id="ARBA00022833"/>
    </source>
</evidence>
<dbReference type="InterPro" id="IPR002347">
    <property type="entry name" value="SDR_fam"/>
</dbReference>
<evidence type="ECO:0000256" key="5">
    <source>
        <dbReference type="SAM" id="MobiDB-lite"/>
    </source>
</evidence>
<dbReference type="Proteomes" id="UP000821866">
    <property type="component" value="Chromosome 1"/>
</dbReference>
<dbReference type="PANTHER" id="PTHR44269">
    <property type="entry name" value="DEHYDROGENASE/REDUCTASE SDR FAMILY MEMBER 7-RELATED"/>
    <property type="match status" value="1"/>
</dbReference>
<dbReference type="EMBL" id="JABSTU010000001">
    <property type="protein sequence ID" value="KAH8042194.1"/>
    <property type="molecule type" value="Genomic_DNA"/>
</dbReference>
<dbReference type="VEuPathDB" id="VectorBase:LOC119175051"/>
<dbReference type="PROSITE" id="PS50103">
    <property type="entry name" value="ZF_C3H1"/>
    <property type="match status" value="1"/>
</dbReference>
<dbReference type="Gene3D" id="3.40.50.720">
    <property type="entry name" value="NAD(P)-binding Rossmann-like Domain"/>
    <property type="match status" value="1"/>
</dbReference>
<dbReference type="Pfam" id="PF00106">
    <property type="entry name" value="adh_short"/>
    <property type="match status" value="1"/>
</dbReference>